<feature type="transmembrane region" description="Helical" evidence="5">
    <location>
        <begin position="355"/>
        <end position="375"/>
    </location>
</feature>
<feature type="transmembrane region" description="Helical" evidence="5">
    <location>
        <begin position="119"/>
        <end position="138"/>
    </location>
</feature>
<dbReference type="RefSeq" id="WP_008600147.1">
    <property type="nucleotide sequence ID" value="NZ_AMRV01000002.1"/>
</dbReference>
<evidence type="ECO:0000313" key="8">
    <source>
        <dbReference type="Proteomes" id="UP000011717"/>
    </source>
</evidence>
<evidence type="ECO:0000313" key="7">
    <source>
        <dbReference type="EMBL" id="EMD83699.1"/>
    </source>
</evidence>
<keyword evidence="8" id="KW-1185">Reference proteome</keyword>
<proteinExistence type="predicted"/>
<evidence type="ECO:0000256" key="3">
    <source>
        <dbReference type="ARBA" id="ARBA00022989"/>
    </source>
</evidence>
<feature type="transmembrane region" description="Helical" evidence="5">
    <location>
        <begin position="150"/>
        <end position="173"/>
    </location>
</feature>
<dbReference type="Pfam" id="PF04932">
    <property type="entry name" value="Wzy_C"/>
    <property type="match status" value="1"/>
</dbReference>
<feature type="transmembrane region" description="Helical" evidence="5">
    <location>
        <begin position="193"/>
        <end position="210"/>
    </location>
</feature>
<protein>
    <submittedName>
        <fullName evidence="7">O-antigen polymerase family protein</fullName>
    </submittedName>
</protein>
<organism evidence="7 8">
    <name type="scientific">Pacificimonas flava</name>
    <dbReference type="NCBI Taxonomy" id="1234595"/>
    <lineage>
        <taxon>Bacteria</taxon>
        <taxon>Pseudomonadati</taxon>
        <taxon>Pseudomonadota</taxon>
        <taxon>Alphaproteobacteria</taxon>
        <taxon>Sphingomonadales</taxon>
        <taxon>Sphingosinicellaceae</taxon>
        <taxon>Pacificimonas</taxon>
    </lineage>
</organism>
<keyword evidence="2 5" id="KW-0812">Transmembrane</keyword>
<feature type="transmembrane region" description="Helical" evidence="5">
    <location>
        <begin position="90"/>
        <end position="107"/>
    </location>
</feature>
<keyword evidence="4 5" id="KW-0472">Membrane</keyword>
<dbReference type="EMBL" id="AMRV01000002">
    <property type="protein sequence ID" value="EMD83699.1"/>
    <property type="molecule type" value="Genomic_DNA"/>
</dbReference>
<dbReference type="AlphaFoldDB" id="M2TAS5"/>
<dbReference type="Proteomes" id="UP000011717">
    <property type="component" value="Unassembled WGS sequence"/>
</dbReference>
<keyword evidence="3 5" id="KW-1133">Transmembrane helix</keyword>
<dbReference type="PATRIC" id="fig|1234595.3.peg.670"/>
<feature type="domain" description="O-antigen ligase-related" evidence="6">
    <location>
        <begin position="223"/>
        <end position="366"/>
    </location>
</feature>
<evidence type="ECO:0000256" key="4">
    <source>
        <dbReference type="ARBA" id="ARBA00023136"/>
    </source>
</evidence>
<dbReference type="PANTHER" id="PTHR37422">
    <property type="entry name" value="TEICHURONIC ACID BIOSYNTHESIS PROTEIN TUAE"/>
    <property type="match status" value="1"/>
</dbReference>
<gene>
    <name evidence="7" type="ORF">C725_0671</name>
</gene>
<accession>M2TAS5</accession>
<dbReference type="GO" id="GO:0016020">
    <property type="term" value="C:membrane"/>
    <property type="evidence" value="ECO:0007669"/>
    <property type="project" value="UniProtKB-SubCell"/>
</dbReference>
<comment type="subcellular location">
    <subcellularLocation>
        <location evidence="1">Membrane</location>
        <topology evidence="1">Multi-pass membrane protein</topology>
    </subcellularLocation>
</comment>
<evidence type="ECO:0000256" key="1">
    <source>
        <dbReference type="ARBA" id="ARBA00004141"/>
    </source>
</evidence>
<evidence type="ECO:0000256" key="2">
    <source>
        <dbReference type="ARBA" id="ARBA00022692"/>
    </source>
</evidence>
<sequence length="434" mass="46238">MQTRPGIGDFSARRLRGIKIDPSAQMRIIVLSAPLLFAIMSWDLWQSAGNVSILKFFSVPVLFAEFLVVLRAHASGFGLRELWALLPRRAAVSAAALFLLAGASLLRPGPGTIIGLLELASWCLHGLFGLSCYAILTRSAGASGETDRQLWAGIAAALLPFCVLVIAFAVRALSVPDFDWGHFGLASTNVRHLGYYSLVGATLSIGLAVTAGGRCQTMLWILAAGILLGLSIWSGSRGPLAAFAMSLVAGAMLLRRARRLRLFAIAAGGVLVAVPIAAIWTPPAPQYGLARIVGSIGPERQQSVDALSSGRVTLWKRSGEAIAKRPLFGHGQGRFRRALADNAFNHPHNVMLQTAFQWGAVGAAPFLALLLWALTKAGKAAWKSGERALPPIMMIAGLLTMSLYDGAMFYPYPLMMLVLGMTALIARDALGVSE</sequence>
<feature type="transmembrane region" description="Helical" evidence="5">
    <location>
        <begin position="51"/>
        <end position="70"/>
    </location>
</feature>
<evidence type="ECO:0000259" key="6">
    <source>
        <dbReference type="Pfam" id="PF04932"/>
    </source>
</evidence>
<comment type="caution">
    <text evidence="7">The sequence shown here is derived from an EMBL/GenBank/DDBJ whole genome shotgun (WGS) entry which is preliminary data.</text>
</comment>
<name>M2TAS5_9SPHN</name>
<dbReference type="PANTHER" id="PTHR37422:SF13">
    <property type="entry name" value="LIPOPOLYSACCHARIDE BIOSYNTHESIS PROTEIN PA4999-RELATED"/>
    <property type="match status" value="1"/>
</dbReference>
<dbReference type="InterPro" id="IPR007016">
    <property type="entry name" value="O-antigen_ligase-rel_domated"/>
</dbReference>
<feature type="transmembrane region" description="Helical" evidence="5">
    <location>
        <begin position="24"/>
        <end position="45"/>
    </location>
</feature>
<reference evidence="7 8" key="1">
    <citation type="journal article" date="2013" name="Genome Announc.">
        <title>Draft Genome Sequence of Strain JLT2015T, Belonging to the Family Sphingomonadaceae of the Alphaproteobacteria.</title>
        <authorList>
            <person name="Tang K."/>
            <person name="Liu K."/>
            <person name="Li S."/>
            <person name="Jiao N."/>
        </authorList>
    </citation>
    <scope>NUCLEOTIDE SEQUENCE [LARGE SCALE GENOMIC DNA]</scope>
    <source>
        <strain evidence="7 8">JLT2015</strain>
    </source>
</reference>
<evidence type="ECO:0000256" key="5">
    <source>
        <dbReference type="SAM" id="Phobius"/>
    </source>
</evidence>
<dbReference type="OrthoDB" id="8479685at2"/>
<feature type="transmembrane region" description="Helical" evidence="5">
    <location>
        <begin position="217"/>
        <end position="233"/>
    </location>
</feature>
<feature type="transmembrane region" description="Helical" evidence="5">
    <location>
        <begin position="387"/>
        <end position="404"/>
    </location>
</feature>
<feature type="transmembrane region" description="Helical" evidence="5">
    <location>
        <begin position="262"/>
        <end position="281"/>
    </location>
</feature>
<dbReference type="InterPro" id="IPR051533">
    <property type="entry name" value="WaaL-like"/>
</dbReference>